<dbReference type="EMBL" id="MGGP01000020">
    <property type="protein sequence ID" value="OGM31829.1"/>
    <property type="molecule type" value="Genomic_DNA"/>
</dbReference>
<reference evidence="1 2" key="1">
    <citation type="journal article" date="2016" name="Nat. Commun.">
        <title>Thousands of microbial genomes shed light on interconnected biogeochemical processes in an aquifer system.</title>
        <authorList>
            <person name="Anantharaman K."/>
            <person name="Brown C.T."/>
            <person name="Hug L.A."/>
            <person name="Sharon I."/>
            <person name="Castelle C.J."/>
            <person name="Probst A.J."/>
            <person name="Thomas B.C."/>
            <person name="Singh A."/>
            <person name="Wilkins M.J."/>
            <person name="Karaoz U."/>
            <person name="Brodie E.L."/>
            <person name="Williams K.H."/>
            <person name="Hubbard S.S."/>
            <person name="Banfield J.F."/>
        </authorList>
    </citation>
    <scope>NUCLEOTIDE SEQUENCE [LARGE SCALE GENOMIC DNA]</scope>
</reference>
<protein>
    <recommendedName>
        <fullName evidence="3">AbiEi antitoxin C-terminal domain-containing protein</fullName>
    </recommendedName>
</protein>
<dbReference type="Proteomes" id="UP000178870">
    <property type="component" value="Unassembled WGS sequence"/>
</dbReference>
<organism evidence="1 2">
    <name type="scientific">Candidatus Woesebacteria bacterium RIFCSPHIGHO2_01_FULL_44_21</name>
    <dbReference type="NCBI Taxonomy" id="1802503"/>
    <lineage>
        <taxon>Bacteria</taxon>
        <taxon>Candidatus Woeseibacteriota</taxon>
    </lineage>
</organism>
<name>A0A1F7YY36_9BACT</name>
<accession>A0A1F7YY36</accession>
<evidence type="ECO:0008006" key="3">
    <source>
        <dbReference type="Google" id="ProtNLM"/>
    </source>
</evidence>
<dbReference type="AlphaFoldDB" id="A0A1F7YY36"/>
<comment type="caution">
    <text evidence="1">The sequence shown here is derived from an EMBL/GenBank/DDBJ whole genome shotgun (WGS) entry which is preliminary data.</text>
</comment>
<gene>
    <name evidence="1" type="ORF">A2803_00915</name>
</gene>
<sequence length="187" mass="22160">MNNNFIAKLYSRPETVFTVDEVSQLFSGVSPESINDRLYYFTKTGRLKRLTQGVYAKLEYEPLELANKLYRPSYISLETVLAREGIIFQYYETIFAISYLTRKVVINGQEIQYRRIKESVLTNIESIEKRSGYFVATAERAFLDALYVYKDYHFDNLKPLNWEKVNSLKEIYKSKVLEKRLKDYAEY</sequence>
<evidence type="ECO:0000313" key="2">
    <source>
        <dbReference type="Proteomes" id="UP000178870"/>
    </source>
</evidence>
<proteinExistence type="predicted"/>
<evidence type="ECO:0000313" key="1">
    <source>
        <dbReference type="EMBL" id="OGM31829.1"/>
    </source>
</evidence>